<feature type="non-terminal residue" evidence="5">
    <location>
        <position position="1"/>
    </location>
</feature>
<reference evidence="5 6" key="2">
    <citation type="submission" date="2017-10" db="EMBL/GenBank/DDBJ databases">
        <title>Extensive intraspecific genome diversity in a model arbuscular mycorrhizal fungus.</title>
        <authorList>
            <person name="Chen E.C.H."/>
            <person name="Morin E."/>
            <person name="Baudet D."/>
            <person name="Noel J."/>
            <person name="Ndikumana S."/>
            <person name="Charron P."/>
            <person name="St-Onge C."/>
            <person name="Giorgi J."/>
            <person name="Grigoriev I.V."/>
            <person name="Roux C."/>
            <person name="Martin F.M."/>
            <person name="Corradi N."/>
        </authorList>
    </citation>
    <scope>NUCLEOTIDE SEQUENCE [LARGE SCALE GENOMIC DNA]</scope>
    <source>
        <strain evidence="5 6">C2</strain>
    </source>
</reference>
<comment type="caution">
    <text evidence="5">The sequence shown here is derived from an EMBL/GenBank/DDBJ whole genome shotgun (WGS) entry which is preliminary data.</text>
</comment>
<dbReference type="Proteomes" id="UP000233469">
    <property type="component" value="Unassembled WGS sequence"/>
</dbReference>
<dbReference type="VEuPathDB" id="FungiDB:RhiirFUN_021722"/>
<evidence type="ECO:0000256" key="1">
    <source>
        <dbReference type="ARBA" id="ARBA00004340"/>
    </source>
</evidence>
<evidence type="ECO:0000256" key="3">
    <source>
        <dbReference type="ARBA" id="ARBA00022525"/>
    </source>
</evidence>
<evidence type="ECO:0000313" key="5">
    <source>
        <dbReference type="EMBL" id="PKK55849.1"/>
    </source>
</evidence>
<gene>
    <name evidence="5" type="ORF">RhiirC2_764549</name>
</gene>
<dbReference type="GO" id="GO:0043657">
    <property type="term" value="C:host cell"/>
    <property type="evidence" value="ECO:0007669"/>
    <property type="project" value="UniProtKB-SubCell"/>
</dbReference>
<dbReference type="InterPro" id="IPR045379">
    <property type="entry name" value="Crinkler_N"/>
</dbReference>
<protein>
    <recommendedName>
        <fullName evidence="4">Crinkler effector protein N-terminal domain-containing protein</fullName>
    </recommendedName>
</protein>
<dbReference type="VEuPathDB" id="FungiDB:RhiirA1_447370"/>
<name>A0A2N1M2J9_9GLOM</name>
<accession>A0A2N1M2J9</accession>
<feature type="domain" description="Crinkler effector protein N-terminal" evidence="4">
    <location>
        <begin position="5"/>
        <end position="93"/>
    </location>
</feature>
<proteinExistence type="predicted"/>
<evidence type="ECO:0000256" key="2">
    <source>
        <dbReference type="ARBA" id="ARBA00004613"/>
    </source>
</evidence>
<sequence length="102" mass="11903">NKMILSLNCLIPGQASDKCFAEDIGETYYDDSNIVVEFSDFKVSHFKEKLFRREEVKVKVQNTSKIDLWKVDGKKVDKEENNLIEFNESNIKDKLRGKKMNP</sequence>
<evidence type="ECO:0000313" key="6">
    <source>
        <dbReference type="Proteomes" id="UP000233469"/>
    </source>
</evidence>
<keyword evidence="3" id="KW-0964">Secreted</keyword>
<dbReference type="VEuPathDB" id="FungiDB:FUN_003094"/>
<dbReference type="AlphaFoldDB" id="A0A2N1M2J9"/>
<reference evidence="5 6" key="1">
    <citation type="submission" date="2016-04" db="EMBL/GenBank/DDBJ databases">
        <title>Genome analyses suggest a sexual origin of heterokaryosis in a supposedly ancient asexual fungus.</title>
        <authorList>
            <person name="Ropars J."/>
            <person name="Sedzielewska K."/>
            <person name="Noel J."/>
            <person name="Charron P."/>
            <person name="Farinelli L."/>
            <person name="Marton T."/>
            <person name="Kruger M."/>
            <person name="Pelin A."/>
            <person name="Brachmann A."/>
            <person name="Corradi N."/>
        </authorList>
    </citation>
    <scope>NUCLEOTIDE SEQUENCE [LARGE SCALE GENOMIC DNA]</scope>
    <source>
        <strain evidence="5 6">C2</strain>
    </source>
</reference>
<dbReference type="GO" id="GO:0005576">
    <property type="term" value="C:extracellular region"/>
    <property type="evidence" value="ECO:0007669"/>
    <property type="project" value="UniProtKB-SubCell"/>
</dbReference>
<organism evidence="5 6">
    <name type="scientific">Rhizophagus irregularis</name>
    <dbReference type="NCBI Taxonomy" id="588596"/>
    <lineage>
        <taxon>Eukaryota</taxon>
        <taxon>Fungi</taxon>
        <taxon>Fungi incertae sedis</taxon>
        <taxon>Mucoromycota</taxon>
        <taxon>Glomeromycotina</taxon>
        <taxon>Glomeromycetes</taxon>
        <taxon>Glomerales</taxon>
        <taxon>Glomeraceae</taxon>
        <taxon>Rhizophagus</taxon>
    </lineage>
</organism>
<dbReference type="Pfam" id="PF20147">
    <property type="entry name" value="Crinkler"/>
    <property type="match status" value="1"/>
</dbReference>
<comment type="subcellular location">
    <subcellularLocation>
        <location evidence="1">Host cell</location>
    </subcellularLocation>
    <subcellularLocation>
        <location evidence="2">Secreted</location>
    </subcellularLocation>
</comment>
<evidence type="ECO:0000259" key="4">
    <source>
        <dbReference type="Pfam" id="PF20147"/>
    </source>
</evidence>
<dbReference type="EMBL" id="LLXL01006686">
    <property type="protein sequence ID" value="PKK55849.1"/>
    <property type="molecule type" value="Genomic_DNA"/>
</dbReference>